<sequence>MNHFFLIIIFIVLLTLNFDYVASQCKCKDPFYSASCQLDSDCSKYPGYVCSNNPRQWAKYRTCIFGCHSDDNCNTERNSKCLKTFYPHWFCNCTSDVDCHSFGHCYNGICSTF</sequence>
<reference evidence="2 3" key="1">
    <citation type="submission" date="2014-02" db="EMBL/GenBank/DDBJ databases">
        <title>Single nucleus genome sequencing reveals high similarity among nuclei of an endomycorrhizal fungus.</title>
        <authorList>
            <person name="Lin K."/>
            <person name="Geurts R."/>
            <person name="Zhang Z."/>
            <person name="Limpens E."/>
            <person name="Saunders D.G."/>
            <person name="Mu D."/>
            <person name="Pang E."/>
            <person name="Cao H."/>
            <person name="Cha H."/>
            <person name="Lin T."/>
            <person name="Zhou Q."/>
            <person name="Shang Y."/>
            <person name="Li Y."/>
            <person name="Ivanov S."/>
            <person name="Sharma T."/>
            <person name="Velzen R.V."/>
            <person name="Ruijter N.D."/>
            <person name="Aanen D.K."/>
            <person name="Win J."/>
            <person name="Kamoun S."/>
            <person name="Bisseling T."/>
            <person name="Huang S."/>
        </authorList>
    </citation>
    <scope>NUCLEOTIDE SEQUENCE [LARGE SCALE GENOMIC DNA]</scope>
    <source>
        <strain evidence="3">DAOM197198w</strain>
    </source>
</reference>
<feature type="signal peptide" evidence="1">
    <location>
        <begin position="1"/>
        <end position="23"/>
    </location>
</feature>
<dbReference type="EMBL" id="JEMT01029649">
    <property type="protein sequence ID" value="EXX51511.1"/>
    <property type="molecule type" value="Genomic_DNA"/>
</dbReference>
<keyword evidence="1" id="KW-0732">Signal</keyword>
<dbReference type="HOGENOM" id="CLU_2134924_0_0_1"/>
<evidence type="ECO:0000313" key="3">
    <source>
        <dbReference type="Proteomes" id="UP000022910"/>
    </source>
</evidence>
<keyword evidence="3" id="KW-1185">Reference proteome</keyword>
<accession>A0A015JWI9</accession>
<comment type="caution">
    <text evidence="2">The sequence shown here is derived from an EMBL/GenBank/DDBJ whole genome shotgun (WGS) entry which is preliminary data.</text>
</comment>
<dbReference type="AlphaFoldDB" id="A0A015JWI9"/>
<evidence type="ECO:0000256" key="1">
    <source>
        <dbReference type="SAM" id="SignalP"/>
    </source>
</evidence>
<name>A0A015JWI9_RHIIW</name>
<feature type="chain" id="PRO_5001474523" evidence="1">
    <location>
        <begin position="24"/>
        <end position="113"/>
    </location>
</feature>
<dbReference type="Proteomes" id="UP000022910">
    <property type="component" value="Unassembled WGS sequence"/>
</dbReference>
<organism evidence="2 3">
    <name type="scientific">Rhizophagus irregularis (strain DAOM 197198w)</name>
    <name type="common">Glomus intraradices</name>
    <dbReference type="NCBI Taxonomy" id="1432141"/>
    <lineage>
        <taxon>Eukaryota</taxon>
        <taxon>Fungi</taxon>
        <taxon>Fungi incertae sedis</taxon>
        <taxon>Mucoromycota</taxon>
        <taxon>Glomeromycotina</taxon>
        <taxon>Glomeromycetes</taxon>
        <taxon>Glomerales</taxon>
        <taxon>Glomeraceae</taxon>
        <taxon>Rhizophagus</taxon>
    </lineage>
</organism>
<evidence type="ECO:0000313" key="2">
    <source>
        <dbReference type="EMBL" id="EXX51511.1"/>
    </source>
</evidence>
<protein>
    <submittedName>
        <fullName evidence="2">Uncharacterized protein</fullName>
    </submittedName>
</protein>
<gene>
    <name evidence="2" type="ORF">RirG_261360</name>
</gene>
<proteinExistence type="predicted"/>
<dbReference type="OrthoDB" id="2372838at2759"/>